<evidence type="ECO:0000259" key="9">
    <source>
        <dbReference type="Pfam" id="PF13231"/>
    </source>
</evidence>
<evidence type="ECO:0000256" key="5">
    <source>
        <dbReference type="ARBA" id="ARBA00022692"/>
    </source>
</evidence>
<dbReference type="GO" id="GO:0010041">
    <property type="term" value="P:response to iron(III) ion"/>
    <property type="evidence" value="ECO:0007669"/>
    <property type="project" value="TreeGrafter"/>
</dbReference>
<keyword evidence="5 8" id="KW-0812">Transmembrane</keyword>
<evidence type="ECO:0000256" key="3">
    <source>
        <dbReference type="ARBA" id="ARBA00022676"/>
    </source>
</evidence>
<dbReference type="InterPro" id="IPR038731">
    <property type="entry name" value="RgtA/B/C-like"/>
</dbReference>
<dbReference type="GO" id="GO:0008610">
    <property type="term" value="P:lipid biosynthetic process"/>
    <property type="evidence" value="ECO:0007669"/>
    <property type="project" value="UniProtKB-ARBA"/>
</dbReference>
<evidence type="ECO:0000256" key="7">
    <source>
        <dbReference type="ARBA" id="ARBA00023136"/>
    </source>
</evidence>
<keyword evidence="4" id="KW-0808">Transferase</keyword>
<dbReference type="PANTHER" id="PTHR33908:SF3">
    <property type="entry name" value="UNDECAPRENYL PHOSPHATE-ALPHA-4-AMINO-4-DEOXY-L-ARABINOSE ARABINOSYL TRANSFERASE"/>
    <property type="match status" value="1"/>
</dbReference>
<feature type="transmembrane region" description="Helical" evidence="8">
    <location>
        <begin position="351"/>
        <end position="372"/>
    </location>
</feature>
<accession>A0A381YJQ6</accession>
<evidence type="ECO:0000256" key="2">
    <source>
        <dbReference type="ARBA" id="ARBA00022475"/>
    </source>
</evidence>
<dbReference type="EMBL" id="UINC01018386">
    <property type="protein sequence ID" value="SVA77190.1"/>
    <property type="molecule type" value="Genomic_DNA"/>
</dbReference>
<feature type="transmembrane region" description="Helical" evidence="8">
    <location>
        <begin position="16"/>
        <end position="33"/>
    </location>
</feature>
<feature type="transmembrane region" description="Helical" evidence="8">
    <location>
        <begin position="264"/>
        <end position="287"/>
    </location>
</feature>
<evidence type="ECO:0000256" key="8">
    <source>
        <dbReference type="SAM" id="Phobius"/>
    </source>
</evidence>
<dbReference type="PANTHER" id="PTHR33908">
    <property type="entry name" value="MANNOSYLTRANSFERASE YKCB-RELATED"/>
    <property type="match status" value="1"/>
</dbReference>
<keyword evidence="7 8" id="KW-0472">Membrane</keyword>
<evidence type="ECO:0000256" key="6">
    <source>
        <dbReference type="ARBA" id="ARBA00022989"/>
    </source>
</evidence>
<evidence type="ECO:0000256" key="1">
    <source>
        <dbReference type="ARBA" id="ARBA00004651"/>
    </source>
</evidence>
<feature type="transmembrane region" description="Helical" evidence="8">
    <location>
        <begin position="415"/>
        <end position="435"/>
    </location>
</feature>
<dbReference type="GO" id="GO:0016763">
    <property type="term" value="F:pentosyltransferase activity"/>
    <property type="evidence" value="ECO:0007669"/>
    <property type="project" value="TreeGrafter"/>
</dbReference>
<feature type="transmembrane region" description="Helical" evidence="8">
    <location>
        <begin position="172"/>
        <end position="205"/>
    </location>
</feature>
<feature type="transmembrane region" description="Helical" evidence="8">
    <location>
        <begin position="326"/>
        <end position="344"/>
    </location>
</feature>
<gene>
    <name evidence="10" type="ORF">METZ01_LOCUS130044</name>
</gene>
<feature type="transmembrane region" description="Helical" evidence="8">
    <location>
        <begin position="142"/>
        <end position="160"/>
    </location>
</feature>
<dbReference type="Pfam" id="PF13231">
    <property type="entry name" value="PMT_2"/>
    <property type="match status" value="1"/>
</dbReference>
<dbReference type="GO" id="GO:0005886">
    <property type="term" value="C:plasma membrane"/>
    <property type="evidence" value="ECO:0007669"/>
    <property type="project" value="UniProtKB-SubCell"/>
</dbReference>
<sequence length="592" mass="68094">MQIQPLLDNLGNRKHLPITIFTFLCFLALTYGLDEVPPYHADENFYVTSSSNMIETNDYITPTYHGKKRFAKPILFYWLVAASYKTFGTNLYSARLVSSIFGTLCIPIVYIIARRLFDHKTATISALLLPGCYLHFQISRWAITDMALNFFILSTFYFFIRGIQDQSNKATSYCFAYICMGIGFMIKGPVAIIIPILVIGCYLLITQNWEELSKIRFGYGVIILTAIILPWFVTMLIIHGDDFTNHILGAELRDRIIHKTPFSLYYLGVVVRYHLPWSFFFIAALAIKFRLALISSLSSPLKKNYLPLSRKLTNSYNSIIHNDNHAFLFSTIWILVPLLFFTLFRIEHSRYMLSVSVPISMISAHFFSQLIESPSGFKSYTFKVLFYLTLIFYLLIAILAITAILLLLPHFKTPIGLMVLFILGLIGPAVLFILYKLKKYFFMIIALSIIQIIFLTAFSSNALAYFNRYPMKLFANQILSDPQSNKHIGLYQLGNNRARIGVLTALPAIYLNNPKELKLFIKSNEIVYIVMRQSEWKENFLNLPLRVQAVDSGWKKSKINKAEIQSFLMSGLAFQLEEYSENYILLKKIGQK</sequence>
<feature type="domain" description="Glycosyltransferase RgtA/B/C/D-like" evidence="9">
    <location>
        <begin position="72"/>
        <end position="231"/>
    </location>
</feature>
<comment type="subcellular location">
    <subcellularLocation>
        <location evidence="1">Cell membrane</location>
        <topology evidence="1">Multi-pass membrane protein</topology>
    </subcellularLocation>
</comment>
<feature type="transmembrane region" description="Helical" evidence="8">
    <location>
        <begin position="92"/>
        <end position="113"/>
    </location>
</feature>
<protein>
    <recommendedName>
        <fullName evidence="9">Glycosyltransferase RgtA/B/C/D-like domain-containing protein</fullName>
    </recommendedName>
</protein>
<evidence type="ECO:0000313" key="10">
    <source>
        <dbReference type="EMBL" id="SVA77190.1"/>
    </source>
</evidence>
<name>A0A381YJQ6_9ZZZZ</name>
<organism evidence="10">
    <name type="scientific">marine metagenome</name>
    <dbReference type="NCBI Taxonomy" id="408172"/>
    <lineage>
        <taxon>unclassified sequences</taxon>
        <taxon>metagenomes</taxon>
        <taxon>ecological metagenomes</taxon>
    </lineage>
</organism>
<keyword evidence="2" id="KW-1003">Cell membrane</keyword>
<proteinExistence type="predicted"/>
<keyword evidence="6 8" id="KW-1133">Transmembrane helix</keyword>
<reference evidence="10" key="1">
    <citation type="submission" date="2018-05" db="EMBL/GenBank/DDBJ databases">
        <authorList>
            <person name="Lanie J.A."/>
            <person name="Ng W.-L."/>
            <person name="Kazmierczak K.M."/>
            <person name="Andrzejewski T.M."/>
            <person name="Davidsen T.M."/>
            <person name="Wayne K.J."/>
            <person name="Tettelin H."/>
            <person name="Glass J.I."/>
            <person name="Rusch D."/>
            <person name="Podicherti R."/>
            <person name="Tsui H.-C.T."/>
            <person name="Winkler M.E."/>
        </authorList>
    </citation>
    <scope>NUCLEOTIDE SEQUENCE</scope>
</reference>
<feature type="transmembrane region" description="Helical" evidence="8">
    <location>
        <begin position="384"/>
        <end position="408"/>
    </location>
</feature>
<dbReference type="AlphaFoldDB" id="A0A381YJQ6"/>
<feature type="transmembrane region" description="Helical" evidence="8">
    <location>
        <begin position="217"/>
        <end position="238"/>
    </location>
</feature>
<dbReference type="InterPro" id="IPR050297">
    <property type="entry name" value="LipidA_mod_glycosyltrf_83"/>
</dbReference>
<evidence type="ECO:0000256" key="4">
    <source>
        <dbReference type="ARBA" id="ARBA00022679"/>
    </source>
</evidence>
<feature type="transmembrane region" description="Helical" evidence="8">
    <location>
        <begin position="441"/>
        <end position="466"/>
    </location>
</feature>
<keyword evidence="3" id="KW-0328">Glycosyltransferase</keyword>